<keyword evidence="4" id="KW-0408">Iron</keyword>
<dbReference type="Gene3D" id="3.40.50.1980">
    <property type="entry name" value="Nitrogenase molybdenum iron protein domain"/>
    <property type="match status" value="2"/>
</dbReference>
<accession>A0ABW6ZUL6</accession>
<evidence type="ECO:0000313" key="9">
    <source>
        <dbReference type="Proteomes" id="UP001604002"/>
    </source>
</evidence>
<dbReference type="PROSITE" id="PS50983">
    <property type="entry name" value="FE_B12_PBP"/>
    <property type="match status" value="1"/>
</dbReference>
<comment type="similarity">
    <text evidence="2">Belongs to the bacterial solute-binding protein 8 family.</text>
</comment>
<dbReference type="InterPro" id="IPR051313">
    <property type="entry name" value="Bact_iron-sidero_bind"/>
</dbReference>
<dbReference type="SUPFAM" id="SSF53807">
    <property type="entry name" value="Helical backbone' metal receptor"/>
    <property type="match status" value="1"/>
</dbReference>
<comment type="subcellular location">
    <subcellularLocation>
        <location evidence="1">Cell envelope</location>
    </subcellularLocation>
</comment>
<organism evidence="8 9">
    <name type="scientific">Xanthobacter oligotrophicus</name>
    <dbReference type="NCBI Taxonomy" id="2607286"/>
    <lineage>
        <taxon>Bacteria</taxon>
        <taxon>Pseudomonadati</taxon>
        <taxon>Pseudomonadota</taxon>
        <taxon>Alphaproteobacteria</taxon>
        <taxon>Hyphomicrobiales</taxon>
        <taxon>Xanthobacteraceae</taxon>
        <taxon>Xanthobacter</taxon>
    </lineage>
</organism>
<evidence type="ECO:0000313" key="8">
    <source>
        <dbReference type="EMBL" id="MFG1372433.1"/>
    </source>
</evidence>
<dbReference type="InterPro" id="IPR033870">
    <property type="entry name" value="FatB"/>
</dbReference>
<sequence length="317" mass="33369">MQIASPKDGRRLTRRAALGVLAAALAPCTTLPAFAGMVVDHARGRTTIPEHPRTTLVFDIAALDTLDALGVAVAGVPGSNLPDYLAKYRDPRYLKIGTLFEPDYEAVNAAAPDLIIVGPRSAAKYADLSKIAPTLDLTVPSDRFVAGTKANVELLGRIFDRQPQAEALTARMDAAIARVKVLAPKTGTVLMVMVNGGKLTAFGAGSRYGWIYDDLGLTPAASSATTVAHGEVISFEYILKTDPDWLLVLDRDAAVGHGGAAARAVLDNDLIAATRAAKSGRILYLDPVRWYIVGSGGAALPTITEDLAAALEARQGK</sequence>
<feature type="domain" description="Fe/B12 periplasmic-binding" evidence="7">
    <location>
        <begin position="54"/>
        <end position="315"/>
    </location>
</feature>
<dbReference type="EMBL" id="JBAFVH010000005">
    <property type="protein sequence ID" value="MFG1372433.1"/>
    <property type="molecule type" value="Genomic_DNA"/>
</dbReference>
<feature type="signal peptide" evidence="6">
    <location>
        <begin position="1"/>
        <end position="35"/>
    </location>
</feature>
<protein>
    <submittedName>
        <fullName evidence="8">Siderophore ABC transporter substrate-binding protein</fullName>
    </submittedName>
</protein>
<dbReference type="PANTHER" id="PTHR30532">
    <property type="entry name" value="IRON III DICITRATE-BINDING PERIPLASMIC PROTEIN"/>
    <property type="match status" value="1"/>
</dbReference>
<keyword evidence="4" id="KW-0410">Iron transport</keyword>
<dbReference type="RefSeq" id="WP_393992325.1">
    <property type="nucleotide sequence ID" value="NZ_JBAFVH010000005.1"/>
</dbReference>
<dbReference type="Pfam" id="PF01497">
    <property type="entry name" value="Peripla_BP_2"/>
    <property type="match status" value="1"/>
</dbReference>
<feature type="chain" id="PRO_5046677085" evidence="6">
    <location>
        <begin position="36"/>
        <end position="317"/>
    </location>
</feature>
<proteinExistence type="inferred from homology"/>
<evidence type="ECO:0000256" key="6">
    <source>
        <dbReference type="SAM" id="SignalP"/>
    </source>
</evidence>
<keyword evidence="9" id="KW-1185">Reference proteome</keyword>
<name>A0ABW6ZUL6_9HYPH</name>
<evidence type="ECO:0000256" key="1">
    <source>
        <dbReference type="ARBA" id="ARBA00004196"/>
    </source>
</evidence>
<keyword evidence="4" id="KW-0406">Ion transport</keyword>
<dbReference type="PANTHER" id="PTHR30532:SF28">
    <property type="entry name" value="PETROBACTIN-BINDING PROTEIN YCLQ"/>
    <property type="match status" value="1"/>
</dbReference>
<reference evidence="8 9" key="1">
    <citation type="submission" date="2024-02" db="EMBL/GenBank/DDBJ databases">
        <title>Expansion and revision of Xanthobacter and proposal of Roseixanthobacter gen. nov.</title>
        <authorList>
            <person name="Soltysiak M.P.M."/>
            <person name="Jalihal A."/>
            <person name="Ory A."/>
            <person name="Chrisophersen C."/>
            <person name="Lee A.D."/>
            <person name="Boulton J."/>
            <person name="Springer M."/>
        </authorList>
    </citation>
    <scope>NUCLEOTIDE SEQUENCE [LARGE SCALE GENOMIC DNA]</scope>
    <source>
        <strain evidence="8 9">23A</strain>
    </source>
</reference>
<comment type="caution">
    <text evidence="8">The sequence shown here is derived from an EMBL/GenBank/DDBJ whole genome shotgun (WGS) entry which is preliminary data.</text>
</comment>
<dbReference type="Proteomes" id="UP001604002">
    <property type="component" value="Unassembled WGS sequence"/>
</dbReference>
<evidence type="ECO:0000256" key="2">
    <source>
        <dbReference type="ARBA" id="ARBA00008814"/>
    </source>
</evidence>
<dbReference type="CDD" id="cd01140">
    <property type="entry name" value="FatB"/>
    <property type="match status" value="1"/>
</dbReference>
<evidence type="ECO:0000256" key="5">
    <source>
        <dbReference type="ARBA" id="ARBA00022729"/>
    </source>
</evidence>
<dbReference type="InterPro" id="IPR002491">
    <property type="entry name" value="ABC_transptr_periplasmic_BD"/>
</dbReference>
<keyword evidence="5 6" id="KW-0732">Signal</keyword>
<gene>
    <name evidence="8" type="ORF">V5F32_09685</name>
</gene>
<keyword evidence="3" id="KW-0813">Transport</keyword>
<evidence type="ECO:0000256" key="3">
    <source>
        <dbReference type="ARBA" id="ARBA00022448"/>
    </source>
</evidence>
<evidence type="ECO:0000256" key="4">
    <source>
        <dbReference type="ARBA" id="ARBA00022496"/>
    </source>
</evidence>
<evidence type="ECO:0000259" key="7">
    <source>
        <dbReference type="PROSITE" id="PS50983"/>
    </source>
</evidence>